<accession>A0ABS7KK90</accession>
<name>A0ABS7KK90_9BACL</name>
<keyword evidence="1 2" id="KW-0238">DNA-binding</keyword>
<dbReference type="PANTHER" id="PTHR43479:SF11">
    <property type="entry name" value="ACREF_ENVCD OPERON REPRESSOR-RELATED"/>
    <property type="match status" value="1"/>
</dbReference>
<feature type="DNA-binding region" description="H-T-H motif" evidence="2">
    <location>
        <begin position="62"/>
        <end position="81"/>
    </location>
</feature>
<dbReference type="InterPro" id="IPR009057">
    <property type="entry name" value="Homeodomain-like_sf"/>
</dbReference>
<proteinExistence type="predicted"/>
<dbReference type="Gene3D" id="1.10.10.60">
    <property type="entry name" value="Homeodomain-like"/>
    <property type="match status" value="1"/>
</dbReference>
<comment type="caution">
    <text evidence="4">The sequence shown here is derived from an EMBL/GenBank/DDBJ whole genome shotgun (WGS) entry which is preliminary data.</text>
</comment>
<reference evidence="4 5" key="1">
    <citation type="submission" date="2020-08" db="EMBL/GenBank/DDBJ databases">
        <title>Fungal Genomes of the International Space Station.</title>
        <authorList>
            <person name="Seuylemezian A."/>
            <person name="Singh N.K."/>
            <person name="Wood J."/>
            <person name="Venkateswaran K."/>
        </authorList>
    </citation>
    <scope>NUCLEOTIDE SEQUENCE [LARGE SCALE GENOMIC DNA]</scope>
    <source>
        <strain evidence="4 5">S/N-304-OC-R4</strain>
    </source>
</reference>
<gene>
    <name evidence="4" type="ORF">H7T88_15250</name>
</gene>
<organism evidence="4 5">
    <name type="scientific">Paenibacillus cucumis</name>
    <name type="common">ex Kampfer et al. 2016</name>
    <dbReference type="NCBI Taxonomy" id="1776858"/>
    <lineage>
        <taxon>Bacteria</taxon>
        <taxon>Bacillati</taxon>
        <taxon>Bacillota</taxon>
        <taxon>Bacilli</taxon>
        <taxon>Bacillales</taxon>
        <taxon>Paenibacillaceae</taxon>
        <taxon>Paenibacillus</taxon>
    </lineage>
</organism>
<feature type="domain" description="HTH tetR-type" evidence="3">
    <location>
        <begin position="39"/>
        <end position="99"/>
    </location>
</feature>
<protein>
    <submittedName>
        <fullName evidence="4">TetR family transcriptional regulator</fullName>
    </submittedName>
</protein>
<dbReference type="SUPFAM" id="SSF46689">
    <property type="entry name" value="Homeodomain-like"/>
    <property type="match status" value="1"/>
</dbReference>
<dbReference type="Pfam" id="PF00440">
    <property type="entry name" value="TetR_N"/>
    <property type="match status" value="1"/>
</dbReference>
<dbReference type="InterPro" id="IPR001647">
    <property type="entry name" value="HTH_TetR"/>
</dbReference>
<keyword evidence="5" id="KW-1185">Reference proteome</keyword>
<evidence type="ECO:0000259" key="3">
    <source>
        <dbReference type="PROSITE" id="PS50977"/>
    </source>
</evidence>
<dbReference type="PROSITE" id="PS50977">
    <property type="entry name" value="HTH_TETR_2"/>
    <property type="match status" value="1"/>
</dbReference>
<dbReference type="InterPro" id="IPR050624">
    <property type="entry name" value="HTH-type_Tx_Regulator"/>
</dbReference>
<evidence type="ECO:0000313" key="5">
    <source>
        <dbReference type="Proteomes" id="UP000706031"/>
    </source>
</evidence>
<dbReference type="PRINTS" id="PR00455">
    <property type="entry name" value="HTHTETR"/>
</dbReference>
<dbReference type="SUPFAM" id="SSF48498">
    <property type="entry name" value="Tetracyclin repressor-like, C-terminal domain"/>
    <property type="match status" value="1"/>
</dbReference>
<evidence type="ECO:0000313" key="4">
    <source>
        <dbReference type="EMBL" id="MBY0204580.1"/>
    </source>
</evidence>
<dbReference type="InterPro" id="IPR013571">
    <property type="entry name" value="Tscrpt_reg_QacR_C"/>
</dbReference>
<evidence type="ECO:0000256" key="1">
    <source>
        <dbReference type="ARBA" id="ARBA00023125"/>
    </source>
</evidence>
<dbReference type="Pfam" id="PF08360">
    <property type="entry name" value="TetR_C_5"/>
    <property type="match status" value="1"/>
</dbReference>
<dbReference type="EMBL" id="JACLIC010000023">
    <property type="protein sequence ID" value="MBY0204580.1"/>
    <property type="molecule type" value="Genomic_DNA"/>
</dbReference>
<dbReference type="Gene3D" id="1.10.357.10">
    <property type="entry name" value="Tetracycline Repressor, domain 2"/>
    <property type="match status" value="1"/>
</dbReference>
<sequence>MPYFYRLTEIRVRANIRPNSRFFCREGIFIEVKRRKDVAQIKKDIVRNTKELFAQKGYGATSMEDICTINNRSKGSIYYHFKSKEELFMYLIKLNNEDWMDEWVEKEPQYKTATEKLYGLADHYVDDMANPLNHAINEFVSSQVVSQEMMDEMLALIRIPYATYERILSEGMEAGEFKKGNPQDMMHIIYGLLSGLSTLYFEKDVQEIRRLYHIGISSLLTGIQQR</sequence>
<dbReference type="PANTHER" id="PTHR43479">
    <property type="entry name" value="ACREF/ENVCD OPERON REPRESSOR-RELATED"/>
    <property type="match status" value="1"/>
</dbReference>
<evidence type="ECO:0000256" key="2">
    <source>
        <dbReference type="PROSITE-ProRule" id="PRU00335"/>
    </source>
</evidence>
<dbReference type="InterPro" id="IPR036271">
    <property type="entry name" value="Tet_transcr_reg_TetR-rel_C_sf"/>
</dbReference>
<dbReference type="Proteomes" id="UP000706031">
    <property type="component" value="Unassembled WGS sequence"/>
</dbReference>